<dbReference type="InterPro" id="IPR032331">
    <property type="entry name" value="DUF4856"/>
</dbReference>
<reference evidence="4 5" key="1">
    <citation type="journal article" date="2019" name="Int. J. Syst. Evol. Microbiol.">
        <title>The Global Catalogue of Microorganisms (GCM) 10K type strain sequencing project: providing services to taxonomists for standard genome sequencing and annotation.</title>
        <authorList>
            <consortium name="The Broad Institute Genomics Platform"/>
            <consortium name="The Broad Institute Genome Sequencing Center for Infectious Disease"/>
            <person name="Wu L."/>
            <person name="Ma J."/>
        </authorList>
    </citation>
    <scope>NUCLEOTIDE SEQUENCE [LARGE SCALE GENOMIC DNA]</scope>
    <source>
        <strain evidence="4 5">JCM 15608</strain>
    </source>
</reference>
<feature type="region of interest" description="Disordered" evidence="1">
    <location>
        <begin position="437"/>
        <end position="460"/>
    </location>
</feature>
<evidence type="ECO:0000256" key="1">
    <source>
        <dbReference type="SAM" id="MobiDB-lite"/>
    </source>
</evidence>
<dbReference type="EMBL" id="BAAAFA010000009">
    <property type="protein sequence ID" value="GAA0820773.1"/>
    <property type="molecule type" value="Genomic_DNA"/>
</dbReference>
<feature type="chain" id="PRO_5046378409" description="Cadherin domain-containing protein" evidence="2">
    <location>
        <begin position="22"/>
        <end position="616"/>
    </location>
</feature>
<evidence type="ECO:0000313" key="5">
    <source>
        <dbReference type="Proteomes" id="UP001500021"/>
    </source>
</evidence>
<feature type="compositionally biased region" description="Low complexity" evidence="1">
    <location>
        <begin position="23"/>
        <end position="43"/>
    </location>
</feature>
<accession>A0ABN1L9B4</accession>
<dbReference type="PROSITE" id="PS50268">
    <property type="entry name" value="CADHERIN_2"/>
    <property type="match status" value="1"/>
</dbReference>
<evidence type="ECO:0000256" key="2">
    <source>
        <dbReference type="SAM" id="SignalP"/>
    </source>
</evidence>
<keyword evidence="5" id="KW-1185">Reference proteome</keyword>
<feature type="signal peptide" evidence="2">
    <location>
        <begin position="1"/>
        <end position="21"/>
    </location>
</feature>
<dbReference type="RefSeq" id="WP_343818062.1">
    <property type="nucleotide sequence ID" value="NZ_BAAAFA010000009.1"/>
</dbReference>
<dbReference type="Gene3D" id="2.60.40.60">
    <property type="entry name" value="Cadherins"/>
    <property type="match status" value="1"/>
</dbReference>
<comment type="caution">
    <text evidence="4">The sequence shown here is derived from an EMBL/GenBank/DDBJ whole genome shotgun (WGS) entry which is preliminary data.</text>
</comment>
<dbReference type="Proteomes" id="UP001500021">
    <property type="component" value="Unassembled WGS sequence"/>
</dbReference>
<name>A0ABN1L9B4_9GAMM</name>
<sequence>MEFKRKALAIAVMVASSTLTACGGSSSGSKDDTSTTPTNSAPTAVTLSANTVDENVTGVEVGTLSATDANAGDTFTFTTDNELFAIAGDKLSLKDSTSFDFEATETVALNVTVTDNGGLSHTQALTITVNDLLDFYEFKSKVDDATMSSVAYGGQTTRHALIAELKHYIGAKSSSGAGLAFDLEQGISTKDEVIAKLNGFYHRDQNAWDNFPITFTDAKQESFADLGSYKSLKDKVAGNDVKGQHKFWNGQEDEAGQLIAGSIEFSGWSNWKNVPSEEQTPHGLVQYYFEQIANNAMENPGGKRYVPGAEQTTENEIPVYVNYDGTDLNQLIQKFLLMSIAYSQSADDYFGHETEGKGFLTDNVALVKSGYTNLEHQFDEGFGYFGAARDYLSYSDDEIAGKVKDDESNGRLAWNGQHDTNGDGVIDLLSEKNFGNSGNAAKRDRGSKLLADGSENPNATDYTKQAMDAFLAGRKLINDNAGIGFTEAQLVELKEHRDIALDAWERSVVGTVIHYINDLRADLLPLEEGEKVDFVTAAKHFSELKGFALGLQFNPYSPLSDADFVRLHAYIEDAPALTNTPEFGNRSVAEYRVRLLIARDLLKDVYDLDEKTVANW</sequence>
<dbReference type="PROSITE" id="PS51257">
    <property type="entry name" value="PROKAR_LIPOPROTEIN"/>
    <property type="match status" value="1"/>
</dbReference>
<protein>
    <recommendedName>
        <fullName evidence="3">Cadherin domain-containing protein</fullName>
    </recommendedName>
</protein>
<dbReference type="InterPro" id="IPR002126">
    <property type="entry name" value="Cadherin-like_dom"/>
</dbReference>
<proteinExistence type="predicted"/>
<dbReference type="CDD" id="cd11304">
    <property type="entry name" value="Cadherin_repeat"/>
    <property type="match status" value="1"/>
</dbReference>
<evidence type="ECO:0000313" key="4">
    <source>
        <dbReference type="EMBL" id="GAA0820773.1"/>
    </source>
</evidence>
<dbReference type="Pfam" id="PF16148">
    <property type="entry name" value="DUF4856"/>
    <property type="match status" value="1"/>
</dbReference>
<dbReference type="SUPFAM" id="SSF49313">
    <property type="entry name" value="Cadherin-like"/>
    <property type="match status" value="1"/>
</dbReference>
<feature type="region of interest" description="Disordered" evidence="1">
    <location>
        <begin position="22"/>
        <end position="43"/>
    </location>
</feature>
<organism evidence="4 5">
    <name type="scientific">Colwellia asteriadis</name>
    <dbReference type="NCBI Taxonomy" id="517723"/>
    <lineage>
        <taxon>Bacteria</taxon>
        <taxon>Pseudomonadati</taxon>
        <taxon>Pseudomonadota</taxon>
        <taxon>Gammaproteobacteria</taxon>
        <taxon>Alteromonadales</taxon>
        <taxon>Colwelliaceae</taxon>
        <taxon>Colwellia</taxon>
    </lineage>
</organism>
<feature type="domain" description="Cadherin" evidence="3">
    <location>
        <begin position="43"/>
        <end position="142"/>
    </location>
</feature>
<evidence type="ECO:0000259" key="3">
    <source>
        <dbReference type="PROSITE" id="PS50268"/>
    </source>
</evidence>
<gene>
    <name evidence="4" type="ORF">GCM10009111_26760</name>
</gene>
<dbReference type="InterPro" id="IPR015919">
    <property type="entry name" value="Cadherin-like_sf"/>
</dbReference>
<keyword evidence="2" id="KW-0732">Signal</keyword>